<dbReference type="AlphaFoldDB" id="A0A382R2J1"/>
<evidence type="ECO:0000259" key="1">
    <source>
        <dbReference type="Pfam" id="PF17680"/>
    </source>
</evidence>
<proteinExistence type="predicted"/>
<dbReference type="InterPro" id="IPR041215">
    <property type="entry name" value="FlgO_dom"/>
</dbReference>
<name>A0A382R2J1_9ZZZZ</name>
<dbReference type="Gene3D" id="3.40.50.10070">
    <property type="entry name" value="TolB, N-terminal domain"/>
    <property type="match status" value="1"/>
</dbReference>
<protein>
    <recommendedName>
        <fullName evidence="1">FlgO domain-containing protein</fullName>
    </recommendedName>
</protein>
<sequence>MNNYWITCGYGLVALLISTTPAHSGQTPGDTDPQGAAQIVAVLPFVNISGAETDQWIGNGIAATLESDLRRQYGVAVLNLNAVTSDNDSESEAVADVSALKISYELDATWLITGGYQLVGGNLRITARLVEVETSSVVAAVKIDGRLD</sequence>
<dbReference type="SUPFAM" id="SSF52964">
    <property type="entry name" value="TolB, N-terminal domain"/>
    <property type="match status" value="1"/>
</dbReference>
<dbReference type="Pfam" id="PF17680">
    <property type="entry name" value="FlgO"/>
    <property type="match status" value="1"/>
</dbReference>
<organism evidence="2">
    <name type="scientific">marine metagenome</name>
    <dbReference type="NCBI Taxonomy" id="408172"/>
    <lineage>
        <taxon>unclassified sequences</taxon>
        <taxon>metagenomes</taxon>
        <taxon>ecological metagenomes</taxon>
    </lineage>
</organism>
<feature type="non-terminal residue" evidence="2">
    <location>
        <position position="148"/>
    </location>
</feature>
<accession>A0A382R2J1</accession>
<feature type="domain" description="FlgO" evidence="1">
    <location>
        <begin position="38"/>
        <end position="141"/>
    </location>
</feature>
<gene>
    <name evidence="2" type="ORF">METZ01_LOCUS344216</name>
</gene>
<evidence type="ECO:0000313" key="2">
    <source>
        <dbReference type="EMBL" id="SVC91362.1"/>
    </source>
</evidence>
<dbReference type="EMBL" id="UINC01118313">
    <property type="protein sequence ID" value="SVC91362.1"/>
    <property type="molecule type" value="Genomic_DNA"/>
</dbReference>
<reference evidence="2" key="1">
    <citation type="submission" date="2018-05" db="EMBL/GenBank/DDBJ databases">
        <authorList>
            <person name="Lanie J.A."/>
            <person name="Ng W.-L."/>
            <person name="Kazmierczak K.M."/>
            <person name="Andrzejewski T.M."/>
            <person name="Davidsen T.M."/>
            <person name="Wayne K.J."/>
            <person name="Tettelin H."/>
            <person name="Glass J.I."/>
            <person name="Rusch D."/>
            <person name="Podicherti R."/>
            <person name="Tsui H.-C.T."/>
            <person name="Winkler M.E."/>
        </authorList>
    </citation>
    <scope>NUCLEOTIDE SEQUENCE</scope>
</reference>